<keyword evidence="3" id="KW-1185">Reference proteome</keyword>
<proteinExistence type="predicted"/>
<comment type="caution">
    <text evidence="2">The sequence shown here is derived from an EMBL/GenBank/DDBJ whole genome shotgun (WGS) entry which is preliminary data.</text>
</comment>
<evidence type="ECO:0000313" key="2">
    <source>
        <dbReference type="EMBL" id="GHC20647.1"/>
    </source>
</evidence>
<gene>
    <name evidence="2" type="ORF">GCM10010082_10720</name>
</gene>
<dbReference type="Proteomes" id="UP000604243">
    <property type="component" value="Unassembled WGS sequence"/>
</dbReference>
<feature type="domain" description="DUF2489" evidence="1">
    <location>
        <begin position="13"/>
        <end position="137"/>
    </location>
</feature>
<evidence type="ECO:0000313" key="3">
    <source>
        <dbReference type="Proteomes" id="UP000604243"/>
    </source>
</evidence>
<accession>A0ABQ3FEX2</accession>
<protein>
    <recommendedName>
        <fullName evidence="1">DUF2489 domain-containing protein</fullName>
    </recommendedName>
</protein>
<sequence length="147" mass="17016">MALLCLAIVIVGVLLLIILRMSRELRRRRQRQLQEKAQAEYQCLSNLNVIGRAMQEGQMDLVEGCLRARVIIDILDAGWWQDDQLTVIELVSDSTAHLHTHQARSTLTARDRMQEDQHRLQIISQHEEDILKAARQLISRTHHVAMH</sequence>
<dbReference type="EMBL" id="BMZM01000001">
    <property type="protein sequence ID" value="GHC20647.1"/>
    <property type="molecule type" value="Genomic_DNA"/>
</dbReference>
<organism evidence="2 3">
    <name type="scientific">Kushneria pakistanensis</name>
    <dbReference type="NCBI Taxonomy" id="1508770"/>
    <lineage>
        <taxon>Bacteria</taxon>
        <taxon>Pseudomonadati</taxon>
        <taxon>Pseudomonadota</taxon>
        <taxon>Gammaproteobacteria</taxon>
        <taxon>Oceanospirillales</taxon>
        <taxon>Halomonadaceae</taxon>
        <taxon>Kushneria</taxon>
    </lineage>
</organism>
<dbReference type="InterPro" id="IPR019617">
    <property type="entry name" value="DUF2489"/>
</dbReference>
<reference evidence="3" key="1">
    <citation type="journal article" date="2019" name="Int. J. Syst. Evol. Microbiol.">
        <title>The Global Catalogue of Microorganisms (GCM) 10K type strain sequencing project: providing services to taxonomists for standard genome sequencing and annotation.</title>
        <authorList>
            <consortium name="The Broad Institute Genomics Platform"/>
            <consortium name="The Broad Institute Genome Sequencing Center for Infectious Disease"/>
            <person name="Wu L."/>
            <person name="Ma J."/>
        </authorList>
    </citation>
    <scope>NUCLEOTIDE SEQUENCE [LARGE SCALE GENOMIC DNA]</scope>
    <source>
        <strain evidence="3">KCTC 42082</strain>
    </source>
</reference>
<name>A0ABQ3FEX2_9GAMM</name>
<dbReference type="Pfam" id="PF10675">
    <property type="entry name" value="DUF2489"/>
    <property type="match status" value="1"/>
</dbReference>
<evidence type="ECO:0000259" key="1">
    <source>
        <dbReference type="Pfam" id="PF10675"/>
    </source>
</evidence>